<accession>A0ABT9PBN9</accession>
<gene>
    <name evidence="2" type="ORF">J2S57_005872</name>
</gene>
<evidence type="ECO:0000313" key="2">
    <source>
        <dbReference type="EMBL" id="MDP9830123.1"/>
    </source>
</evidence>
<organism evidence="2 3">
    <name type="scientific">Kineosporia succinea</name>
    <dbReference type="NCBI Taxonomy" id="84632"/>
    <lineage>
        <taxon>Bacteria</taxon>
        <taxon>Bacillati</taxon>
        <taxon>Actinomycetota</taxon>
        <taxon>Actinomycetes</taxon>
        <taxon>Kineosporiales</taxon>
        <taxon>Kineosporiaceae</taxon>
        <taxon>Kineosporia</taxon>
    </lineage>
</organism>
<reference evidence="2 3" key="1">
    <citation type="submission" date="2023-07" db="EMBL/GenBank/DDBJ databases">
        <title>Sequencing the genomes of 1000 actinobacteria strains.</title>
        <authorList>
            <person name="Klenk H.-P."/>
        </authorList>
    </citation>
    <scope>NUCLEOTIDE SEQUENCE [LARGE SCALE GENOMIC DNA]</scope>
    <source>
        <strain evidence="2 3">DSM 44388</strain>
    </source>
</reference>
<evidence type="ECO:0000256" key="1">
    <source>
        <dbReference type="SAM" id="SignalP"/>
    </source>
</evidence>
<name>A0ABT9PBN9_9ACTN</name>
<protein>
    <recommendedName>
        <fullName evidence="4">SH3 domain-containing protein</fullName>
    </recommendedName>
</protein>
<dbReference type="EMBL" id="JAUSQZ010000001">
    <property type="protein sequence ID" value="MDP9830123.1"/>
    <property type="molecule type" value="Genomic_DNA"/>
</dbReference>
<sequence length="114" mass="11910">MLMATGIAVASGVAGATASQAAVTCSGWSWSNPDAGSGRSLGTYNLKVGPYSACGNVTQISSGTLLYYHCYVYNDYGNSWTHLRISGTDTQGWYSDDNLPLNSDGISRGAINPC</sequence>
<keyword evidence="3" id="KW-1185">Reference proteome</keyword>
<evidence type="ECO:0000313" key="3">
    <source>
        <dbReference type="Proteomes" id="UP001235712"/>
    </source>
</evidence>
<feature type="chain" id="PRO_5047218025" description="SH3 domain-containing protein" evidence="1">
    <location>
        <begin position="22"/>
        <end position="114"/>
    </location>
</feature>
<proteinExistence type="predicted"/>
<evidence type="ECO:0008006" key="4">
    <source>
        <dbReference type="Google" id="ProtNLM"/>
    </source>
</evidence>
<dbReference type="Proteomes" id="UP001235712">
    <property type="component" value="Unassembled WGS sequence"/>
</dbReference>
<feature type="signal peptide" evidence="1">
    <location>
        <begin position="1"/>
        <end position="21"/>
    </location>
</feature>
<comment type="caution">
    <text evidence="2">The sequence shown here is derived from an EMBL/GenBank/DDBJ whole genome shotgun (WGS) entry which is preliminary data.</text>
</comment>
<keyword evidence="1" id="KW-0732">Signal</keyword>
<dbReference type="RefSeq" id="WP_307248999.1">
    <property type="nucleotide sequence ID" value="NZ_JAUSQZ010000001.1"/>
</dbReference>